<name>A0A0E9USW0_ANGAN</name>
<keyword evidence="1" id="KW-1133">Transmembrane helix</keyword>
<reference evidence="2" key="1">
    <citation type="submission" date="2014-11" db="EMBL/GenBank/DDBJ databases">
        <authorList>
            <person name="Amaro Gonzalez C."/>
        </authorList>
    </citation>
    <scope>NUCLEOTIDE SEQUENCE</scope>
</reference>
<protein>
    <submittedName>
        <fullName evidence="2">Uncharacterized protein</fullName>
    </submittedName>
</protein>
<evidence type="ECO:0000256" key="1">
    <source>
        <dbReference type="SAM" id="Phobius"/>
    </source>
</evidence>
<organism evidence="2">
    <name type="scientific">Anguilla anguilla</name>
    <name type="common">European freshwater eel</name>
    <name type="synonym">Muraena anguilla</name>
    <dbReference type="NCBI Taxonomy" id="7936"/>
    <lineage>
        <taxon>Eukaryota</taxon>
        <taxon>Metazoa</taxon>
        <taxon>Chordata</taxon>
        <taxon>Craniata</taxon>
        <taxon>Vertebrata</taxon>
        <taxon>Euteleostomi</taxon>
        <taxon>Actinopterygii</taxon>
        <taxon>Neopterygii</taxon>
        <taxon>Teleostei</taxon>
        <taxon>Anguilliformes</taxon>
        <taxon>Anguillidae</taxon>
        <taxon>Anguilla</taxon>
    </lineage>
</organism>
<evidence type="ECO:0000313" key="2">
    <source>
        <dbReference type="EMBL" id="JAH68902.1"/>
    </source>
</evidence>
<feature type="transmembrane region" description="Helical" evidence="1">
    <location>
        <begin position="12"/>
        <end position="30"/>
    </location>
</feature>
<sequence>MLSALHCNVTGIILESYYLVLFFIYSALISKHFKHTVKH</sequence>
<proteinExistence type="predicted"/>
<keyword evidence="1" id="KW-0812">Transmembrane</keyword>
<reference evidence="2" key="2">
    <citation type="journal article" date="2015" name="Fish Shellfish Immunol.">
        <title>Early steps in the European eel (Anguilla anguilla)-Vibrio vulnificus interaction in the gills: Role of the RtxA13 toxin.</title>
        <authorList>
            <person name="Callol A."/>
            <person name="Pajuelo D."/>
            <person name="Ebbesson L."/>
            <person name="Teles M."/>
            <person name="MacKenzie S."/>
            <person name="Amaro C."/>
        </authorList>
    </citation>
    <scope>NUCLEOTIDE SEQUENCE</scope>
</reference>
<dbReference type="EMBL" id="GBXM01039675">
    <property type="protein sequence ID" value="JAH68902.1"/>
    <property type="molecule type" value="Transcribed_RNA"/>
</dbReference>
<accession>A0A0E9USW0</accession>
<keyword evidence="1" id="KW-0472">Membrane</keyword>
<dbReference type="AlphaFoldDB" id="A0A0E9USW0"/>